<dbReference type="GO" id="GO:0043565">
    <property type="term" value="F:sequence-specific DNA binding"/>
    <property type="evidence" value="ECO:0007669"/>
    <property type="project" value="InterPro"/>
</dbReference>
<dbReference type="Pfam" id="PF14532">
    <property type="entry name" value="Sigma54_activ_2"/>
    <property type="match status" value="1"/>
</dbReference>
<keyword evidence="6" id="KW-0804">Transcription</keyword>
<keyword evidence="11" id="KW-1185">Reference proteome</keyword>
<dbReference type="InterPro" id="IPR009057">
    <property type="entry name" value="Homeodomain-like_sf"/>
</dbReference>
<feature type="domain" description="Sigma-54 factor interaction" evidence="8">
    <location>
        <begin position="142"/>
        <end position="357"/>
    </location>
</feature>
<dbReference type="EMBL" id="CP017415">
    <property type="protein sequence ID" value="AOU96727.1"/>
    <property type="molecule type" value="Genomic_DNA"/>
</dbReference>
<feature type="domain" description="Response regulatory" evidence="9">
    <location>
        <begin position="5"/>
        <end position="120"/>
    </location>
</feature>
<accession>A0A1D8IJS1</accession>
<dbReference type="SMART" id="SM00448">
    <property type="entry name" value="REC"/>
    <property type="match status" value="1"/>
</dbReference>
<dbReference type="PANTHER" id="PTHR32071:SF17">
    <property type="entry name" value="TRANSCRIPTIONAL REGULATOR (NTRC FAMILY)"/>
    <property type="match status" value="1"/>
</dbReference>
<evidence type="ECO:0000256" key="1">
    <source>
        <dbReference type="ARBA" id="ARBA00022553"/>
    </source>
</evidence>
<dbReference type="Gene3D" id="3.40.50.2300">
    <property type="match status" value="1"/>
</dbReference>
<dbReference type="InterPro" id="IPR002078">
    <property type="entry name" value="Sigma_54_int"/>
</dbReference>
<proteinExistence type="predicted"/>
<evidence type="ECO:0000313" key="11">
    <source>
        <dbReference type="Proteomes" id="UP000095401"/>
    </source>
</evidence>
<evidence type="ECO:0000313" key="10">
    <source>
        <dbReference type="EMBL" id="AOU96727.1"/>
    </source>
</evidence>
<dbReference type="InterPro" id="IPR058031">
    <property type="entry name" value="AAA_lid_NorR"/>
</dbReference>
<feature type="modified residue" description="4-aspartylphosphate" evidence="7">
    <location>
        <position position="54"/>
    </location>
</feature>
<dbReference type="KEGG" id="aprs:BI364_00705"/>
<dbReference type="SUPFAM" id="SSF52172">
    <property type="entry name" value="CheY-like"/>
    <property type="match status" value="1"/>
</dbReference>
<sequence length="455" mass="50537">MSGERILVVDDEPDIRRLLQEILEDEGYAVVVAANAAQARASIRRQVPDLVLLDIWMPEEDGVTLLKSWNAEKHAPFVVIMMSGHGTVETAVEATRQGALDYIEKPISLTRLLMTVRRGLDMGRAGRQMPPAGASRERAPQLVGSSAAMRALRARVELLAPRHEPVLAVGEPGAGRTTLLRVLHGSGPRPGGPLADLTEPVWAERFEASLETDGPSDFLDLLQAAEGGSLYLGELSRLTLDQQERMCELLDQPAVQAQGVRLLASLLGPEGLDDVVARGRMLGDLAAHFRVGQVRVPPLREHVEDVPELLQYHTDRLHQDEGLSYRHFTVASQNFLRYHHWPGNVAELRALVRLVLATGQTTEVEPSEAEDALRSLRLQADRALSDVPPGYGELFELSLKDARERFERAYLVHWLAEMGGNISRLAEHAGVERTHLYRKLRALGIEPRKERRKRP</sequence>
<dbReference type="InterPro" id="IPR002197">
    <property type="entry name" value="HTH_Fis"/>
</dbReference>
<evidence type="ECO:0000256" key="3">
    <source>
        <dbReference type="ARBA" id="ARBA00022840"/>
    </source>
</evidence>
<reference evidence="11" key="1">
    <citation type="submission" date="2016-09" db="EMBL/GenBank/DDBJ databases">
        <title>Acidihalobacter prosperus F5.</title>
        <authorList>
            <person name="Khaleque H.N."/>
            <person name="Ramsay J.P."/>
            <person name="Kaksonen A.H."/>
            <person name="Boxall N.J."/>
            <person name="Watkin E.L.J."/>
        </authorList>
    </citation>
    <scope>NUCLEOTIDE SEQUENCE [LARGE SCALE GENOMIC DNA]</scope>
    <source>
        <strain evidence="11">F5</strain>
    </source>
</reference>
<evidence type="ECO:0000256" key="7">
    <source>
        <dbReference type="PROSITE-ProRule" id="PRU00169"/>
    </source>
</evidence>
<dbReference type="Pfam" id="PF02954">
    <property type="entry name" value="HTH_8"/>
    <property type="match status" value="1"/>
</dbReference>
<dbReference type="AlphaFoldDB" id="A0A1D8IJS1"/>
<dbReference type="Pfam" id="PF00072">
    <property type="entry name" value="Response_reg"/>
    <property type="match status" value="1"/>
</dbReference>
<dbReference type="Gene3D" id="3.40.50.300">
    <property type="entry name" value="P-loop containing nucleotide triphosphate hydrolases"/>
    <property type="match status" value="1"/>
</dbReference>
<evidence type="ECO:0008006" key="12">
    <source>
        <dbReference type="Google" id="ProtNLM"/>
    </source>
</evidence>
<evidence type="ECO:0000256" key="4">
    <source>
        <dbReference type="ARBA" id="ARBA00023012"/>
    </source>
</evidence>
<evidence type="ECO:0000256" key="6">
    <source>
        <dbReference type="ARBA" id="ARBA00023163"/>
    </source>
</evidence>
<evidence type="ECO:0000256" key="5">
    <source>
        <dbReference type="ARBA" id="ARBA00023015"/>
    </source>
</evidence>
<dbReference type="SUPFAM" id="SSF46689">
    <property type="entry name" value="Homeodomain-like"/>
    <property type="match status" value="1"/>
</dbReference>
<dbReference type="GO" id="GO:0005524">
    <property type="term" value="F:ATP binding"/>
    <property type="evidence" value="ECO:0007669"/>
    <property type="project" value="UniProtKB-KW"/>
</dbReference>
<keyword evidence="3" id="KW-0067">ATP-binding</keyword>
<dbReference type="InterPro" id="IPR027417">
    <property type="entry name" value="P-loop_NTPase"/>
</dbReference>
<dbReference type="GO" id="GO:0000160">
    <property type="term" value="P:phosphorelay signal transduction system"/>
    <property type="evidence" value="ECO:0007669"/>
    <property type="project" value="UniProtKB-KW"/>
</dbReference>
<dbReference type="PANTHER" id="PTHR32071">
    <property type="entry name" value="TRANSCRIPTIONAL REGULATORY PROTEIN"/>
    <property type="match status" value="1"/>
</dbReference>
<evidence type="ECO:0000256" key="2">
    <source>
        <dbReference type="ARBA" id="ARBA00022741"/>
    </source>
</evidence>
<keyword evidence="4" id="KW-0902">Two-component regulatory system</keyword>
<dbReference type="PROSITE" id="PS50045">
    <property type="entry name" value="SIGMA54_INTERACT_4"/>
    <property type="match status" value="1"/>
</dbReference>
<dbReference type="SUPFAM" id="SSF52540">
    <property type="entry name" value="P-loop containing nucleoside triphosphate hydrolases"/>
    <property type="match status" value="1"/>
</dbReference>
<keyword evidence="2" id="KW-0547">Nucleotide-binding</keyword>
<keyword evidence="5" id="KW-0805">Transcription regulation</keyword>
<name>A0A1D8IJS1_9GAMM</name>
<dbReference type="Pfam" id="PF25601">
    <property type="entry name" value="AAA_lid_14"/>
    <property type="match status" value="1"/>
</dbReference>
<gene>
    <name evidence="10" type="ORF">BI364_00705</name>
</gene>
<dbReference type="Proteomes" id="UP000095401">
    <property type="component" value="Chromosome"/>
</dbReference>
<dbReference type="GO" id="GO:0006355">
    <property type="term" value="P:regulation of DNA-templated transcription"/>
    <property type="evidence" value="ECO:0007669"/>
    <property type="project" value="InterPro"/>
</dbReference>
<dbReference type="FunFam" id="3.40.50.2300:FF:000018">
    <property type="entry name" value="DNA-binding transcriptional regulator NtrC"/>
    <property type="match status" value="1"/>
</dbReference>
<evidence type="ECO:0000259" key="8">
    <source>
        <dbReference type="PROSITE" id="PS50045"/>
    </source>
</evidence>
<evidence type="ECO:0000259" key="9">
    <source>
        <dbReference type="PROSITE" id="PS50110"/>
    </source>
</evidence>
<dbReference type="PROSITE" id="PS50110">
    <property type="entry name" value="RESPONSE_REGULATORY"/>
    <property type="match status" value="1"/>
</dbReference>
<dbReference type="InterPro" id="IPR001789">
    <property type="entry name" value="Sig_transdc_resp-reg_receiver"/>
</dbReference>
<dbReference type="Gene3D" id="1.10.10.60">
    <property type="entry name" value="Homeodomain-like"/>
    <property type="match status" value="1"/>
</dbReference>
<keyword evidence="1 7" id="KW-0597">Phosphoprotein</keyword>
<protein>
    <recommendedName>
        <fullName evidence="12">Transcriptional regulator</fullName>
    </recommendedName>
</protein>
<dbReference type="RefSeq" id="WP_070077121.1">
    <property type="nucleotide sequence ID" value="NZ_CP017415.1"/>
</dbReference>
<dbReference type="Gene3D" id="1.10.8.60">
    <property type="match status" value="1"/>
</dbReference>
<dbReference type="InterPro" id="IPR011006">
    <property type="entry name" value="CheY-like_superfamily"/>
</dbReference>
<organism evidence="10 11">
    <name type="scientific">Acidihalobacter yilgarnensis</name>
    <dbReference type="NCBI Taxonomy" id="2819280"/>
    <lineage>
        <taxon>Bacteria</taxon>
        <taxon>Pseudomonadati</taxon>
        <taxon>Pseudomonadota</taxon>
        <taxon>Gammaproteobacteria</taxon>
        <taxon>Chromatiales</taxon>
        <taxon>Ectothiorhodospiraceae</taxon>
        <taxon>Acidihalobacter</taxon>
    </lineage>
</organism>